<dbReference type="InterPro" id="IPR046348">
    <property type="entry name" value="SIS_dom_sf"/>
</dbReference>
<dbReference type="CDD" id="cd05013">
    <property type="entry name" value="SIS_RpiR"/>
    <property type="match status" value="1"/>
</dbReference>
<gene>
    <name evidence="2" type="ORF">KL86CLO1_12639</name>
</gene>
<proteinExistence type="predicted"/>
<dbReference type="PANTHER" id="PTHR30390:SF7">
    <property type="entry name" value="PHOSPHOHEPTOSE ISOMERASE"/>
    <property type="match status" value="1"/>
</dbReference>
<evidence type="ECO:0000313" key="2">
    <source>
        <dbReference type="EMBL" id="SBW09365.1"/>
    </source>
</evidence>
<dbReference type="EMBL" id="FLUN01000001">
    <property type="protein sequence ID" value="SBW09365.1"/>
    <property type="molecule type" value="Genomic_DNA"/>
</dbReference>
<protein>
    <recommendedName>
        <fullName evidence="1">SIS domain-containing protein</fullName>
    </recommendedName>
</protein>
<accession>A0A212KCV6</accession>
<evidence type="ECO:0000259" key="1">
    <source>
        <dbReference type="PROSITE" id="PS51464"/>
    </source>
</evidence>
<dbReference type="InterPro" id="IPR050099">
    <property type="entry name" value="SIS_GmhA/DiaA_subfam"/>
</dbReference>
<feature type="domain" description="SIS" evidence="1">
    <location>
        <begin position="32"/>
        <end position="218"/>
    </location>
</feature>
<dbReference type="InterPro" id="IPR001347">
    <property type="entry name" value="SIS_dom"/>
</dbReference>
<dbReference type="GO" id="GO:1901135">
    <property type="term" value="P:carbohydrate derivative metabolic process"/>
    <property type="evidence" value="ECO:0007669"/>
    <property type="project" value="InterPro"/>
</dbReference>
<dbReference type="Pfam" id="PF13580">
    <property type="entry name" value="SIS_2"/>
    <property type="match status" value="1"/>
</dbReference>
<sequence length="252" mass="27797">MSNLHYISKMSEIMTKIDETQAENIKKAAELCAETIASGKLVHLFGSGHSVLPIQDMFPRYGGVVGWHPLMDPRLMWNNVIRGGGARELLWIERQEGYIANFLQSYNLQEGEVMIVYSHGGLNAAPIEAAMYAKERGLKVVVVTSGENYRSAKATHSSGNKLGDVADILIDNCCPLEDALVEIPGYPQKVGASSTTAVMTITQSLAAETALLLEQKGHKMFIFVSPNVTECPPDYMHQVYADYTRLVRECDN</sequence>
<organism evidence="2">
    <name type="scientific">uncultured Eubacteriales bacterium</name>
    <dbReference type="NCBI Taxonomy" id="172733"/>
    <lineage>
        <taxon>Bacteria</taxon>
        <taxon>Bacillati</taxon>
        <taxon>Bacillota</taxon>
        <taxon>Clostridia</taxon>
        <taxon>Eubacteriales</taxon>
        <taxon>environmental samples</taxon>
    </lineage>
</organism>
<reference evidence="2" key="1">
    <citation type="submission" date="2016-04" db="EMBL/GenBank/DDBJ databases">
        <authorList>
            <person name="Evans L.H."/>
            <person name="Alamgir A."/>
            <person name="Owens N."/>
            <person name="Weber N.D."/>
            <person name="Virtaneva K."/>
            <person name="Barbian K."/>
            <person name="Babar A."/>
            <person name="Rosenke K."/>
        </authorList>
    </citation>
    <scope>NUCLEOTIDE SEQUENCE</scope>
    <source>
        <strain evidence="2">86</strain>
    </source>
</reference>
<dbReference type="PROSITE" id="PS51464">
    <property type="entry name" value="SIS"/>
    <property type="match status" value="1"/>
</dbReference>
<dbReference type="AlphaFoldDB" id="A0A212KCV6"/>
<dbReference type="Gene3D" id="3.40.50.10490">
    <property type="entry name" value="Glucose-6-phosphate isomerase like protein, domain 1"/>
    <property type="match status" value="1"/>
</dbReference>
<dbReference type="InterPro" id="IPR035472">
    <property type="entry name" value="RpiR-like_SIS"/>
</dbReference>
<dbReference type="PANTHER" id="PTHR30390">
    <property type="entry name" value="SEDOHEPTULOSE 7-PHOSPHATE ISOMERASE / DNAA INITIATOR-ASSOCIATING FACTOR FOR REPLICATION INITIATION"/>
    <property type="match status" value="1"/>
</dbReference>
<dbReference type="NCBIfam" id="NF002805">
    <property type="entry name" value="PRK02947.1"/>
    <property type="match status" value="1"/>
</dbReference>
<dbReference type="GO" id="GO:0097367">
    <property type="term" value="F:carbohydrate derivative binding"/>
    <property type="evidence" value="ECO:0007669"/>
    <property type="project" value="InterPro"/>
</dbReference>
<dbReference type="SUPFAM" id="SSF53697">
    <property type="entry name" value="SIS domain"/>
    <property type="match status" value="1"/>
</dbReference>
<name>A0A212KCV6_9FIRM</name>